<evidence type="ECO:0000313" key="3">
    <source>
        <dbReference type="Proteomes" id="UP001365542"/>
    </source>
</evidence>
<dbReference type="EMBL" id="JAVHJO010000005">
    <property type="protein sequence ID" value="KAK6540505.1"/>
    <property type="molecule type" value="Genomic_DNA"/>
</dbReference>
<dbReference type="AlphaFoldDB" id="A0AAV9XEH2"/>
<proteinExistence type="predicted"/>
<accession>A0AAV9XEH2</accession>
<reference evidence="2 3" key="1">
    <citation type="submission" date="2019-10" db="EMBL/GenBank/DDBJ databases">
        <authorList>
            <person name="Palmer J.M."/>
        </authorList>
    </citation>
    <scope>NUCLEOTIDE SEQUENCE [LARGE SCALE GENOMIC DNA]</scope>
    <source>
        <strain evidence="2 3">TWF694</strain>
    </source>
</reference>
<feature type="region of interest" description="Disordered" evidence="1">
    <location>
        <begin position="386"/>
        <end position="412"/>
    </location>
</feature>
<sequence>MEVCAWFIENMANIDIEVRKPSRSPDRPPKMNLSSFERLLGAVPAVEQIGRLLPVSDLLALNWTSHTTRAAFHPVYARRVDLRLKLSQTFKDPDAMIKCMRKQKAVIGGNRSISFIWDDIVDPKATEWQFYVLPDYKCVFEDHLVSVQGLVELPEAHQDSVRDTAFEWRKFQGDGADVIVNTLWSNSAYPITQIIGKYYLTILNCFSSVDCTFIGYPEFTLNRIIAERESSNKVEYKLNRARWFDEHHRGLVQSYLDLGFTKVDRFKLREAMHGPPNLELRNRGYRPIKNPSIDPIKIMHKLPKKRRRQLTEVDLGVIVKIRPEKYWYVDFLPKLWIPRSWTKMRPSDTIDRESYSSKAAGQSLDDWYDKREKARIAKAKFEAEYPKDSDSDEDAAKNLLASASPAANPFPW</sequence>
<organism evidence="2 3">
    <name type="scientific">Orbilia ellipsospora</name>
    <dbReference type="NCBI Taxonomy" id="2528407"/>
    <lineage>
        <taxon>Eukaryota</taxon>
        <taxon>Fungi</taxon>
        <taxon>Dikarya</taxon>
        <taxon>Ascomycota</taxon>
        <taxon>Pezizomycotina</taxon>
        <taxon>Orbiliomycetes</taxon>
        <taxon>Orbiliales</taxon>
        <taxon>Orbiliaceae</taxon>
        <taxon>Orbilia</taxon>
    </lineage>
</organism>
<evidence type="ECO:0008006" key="4">
    <source>
        <dbReference type="Google" id="ProtNLM"/>
    </source>
</evidence>
<gene>
    <name evidence="2" type="ORF">TWF694_009295</name>
</gene>
<protein>
    <recommendedName>
        <fullName evidence="4">F-box domain-containing protein</fullName>
    </recommendedName>
</protein>
<evidence type="ECO:0000256" key="1">
    <source>
        <dbReference type="SAM" id="MobiDB-lite"/>
    </source>
</evidence>
<evidence type="ECO:0000313" key="2">
    <source>
        <dbReference type="EMBL" id="KAK6540505.1"/>
    </source>
</evidence>
<comment type="caution">
    <text evidence="2">The sequence shown here is derived from an EMBL/GenBank/DDBJ whole genome shotgun (WGS) entry which is preliminary data.</text>
</comment>
<keyword evidence="3" id="KW-1185">Reference proteome</keyword>
<dbReference type="Proteomes" id="UP001365542">
    <property type="component" value="Unassembled WGS sequence"/>
</dbReference>
<name>A0AAV9XEH2_9PEZI</name>